<evidence type="ECO:0000256" key="1">
    <source>
        <dbReference type="SAM" id="MobiDB-lite"/>
    </source>
</evidence>
<feature type="region of interest" description="Disordered" evidence="1">
    <location>
        <begin position="32"/>
        <end position="109"/>
    </location>
</feature>
<evidence type="ECO:0000313" key="3">
    <source>
        <dbReference type="Proteomes" id="UP000507470"/>
    </source>
</evidence>
<reference evidence="2 3" key="1">
    <citation type="submission" date="2020-06" db="EMBL/GenBank/DDBJ databases">
        <authorList>
            <person name="Li R."/>
            <person name="Bekaert M."/>
        </authorList>
    </citation>
    <scope>NUCLEOTIDE SEQUENCE [LARGE SCALE GENOMIC DNA]</scope>
    <source>
        <strain evidence="3">wild</strain>
    </source>
</reference>
<accession>A0A6J8ET34</accession>
<feature type="compositionally biased region" description="Polar residues" evidence="1">
    <location>
        <begin position="32"/>
        <end position="69"/>
    </location>
</feature>
<name>A0A6J8ET34_MYTCO</name>
<dbReference type="AlphaFoldDB" id="A0A6J8ET34"/>
<organism evidence="2 3">
    <name type="scientific">Mytilus coruscus</name>
    <name type="common">Sea mussel</name>
    <dbReference type="NCBI Taxonomy" id="42192"/>
    <lineage>
        <taxon>Eukaryota</taxon>
        <taxon>Metazoa</taxon>
        <taxon>Spiralia</taxon>
        <taxon>Lophotrochozoa</taxon>
        <taxon>Mollusca</taxon>
        <taxon>Bivalvia</taxon>
        <taxon>Autobranchia</taxon>
        <taxon>Pteriomorphia</taxon>
        <taxon>Mytilida</taxon>
        <taxon>Mytiloidea</taxon>
        <taxon>Mytilidae</taxon>
        <taxon>Mytilinae</taxon>
        <taxon>Mytilus</taxon>
    </lineage>
</organism>
<proteinExistence type="predicted"/>
<gene>
    <name evidence="2" type="ORF">MCOR_54873</name>
</gene>
<keyword evidence="3" id="KW-1185">Reference proteome</keyword>
<sequence length="154" mass="17563">MRLEFKHKVVLYKIADTIFLIKVNNNRQLSDPLSQRSTITDGPSDPLSQRSTITDGPSDPLSQRSTITGRPSGPLTKRSTITGEPSDPLTQRSTITGEPSEPLTQRKQASIPTHFYRPWLYIREFCRQSNNLIRMLERHKEILVTSLRTESMGR</sequence>
<dbReference type="Proteomes" id="UP000507470">
    <property type="component" value="Unassembled WGS sequence"/>
</dbReference>
<evidence type="ECO:0000313" key="2">
    <source>
        <dbReference type="EMBL" id="CAC5422852.1"/>
    </source>
</evidence>
<protein>
    <submittedName>
        <fullName evidence="2">Uncharacterized protein</fullName>
    </submittedName>
</protein>
<feature type="compositionally biased region" description="Polar residues" evidence="1">
    <location>
        <begin position="77"/>
        <end position="109"/>
    </location>
</feature>
<dbReference type="EMBL" id="CACVKT020009701">
    <property type="protein sequence ID" value="CAC5422852.1"/>
    <property type="molecule type" value="Genomic_DNA"/>
</dbReference>